<name>A0A3E0J2X1_9BACI</name>
<sequence>MERKWMMFQHVITDEKELSRIIGEPSELVNNKVIHHLDENCVQFIKESPFLTLATSDSSGNCDVSPRGDEKGFVHILNEKYLVIPERPGNKRVDSMKNLLANPHAGVIFFIPGLEETLRVNGKACIIADEDLLGEMAHRGKVPSLGIAVEVEECFIHCAKALKRSGLWDPGTWLAKEERPSAAKMLAEHAKLPDLDEEAVTVRLHESYTKRLY</sequence>
<reference evidence="2 3" key="1">
    <citation type="submission" date="2018-08" db="EMBL/GenBank/DDBJ databases">
        <title>Genome sequence of Halobacillus trueperi KCTC 3686.</title>
        <authorList>
            <person name="Cho K.H."/>
            <person name="Kwak M.-J."/>
            <person name="Kim B.-Y."/>
            <person name="Chun J."/>
        </authorList>
    </citation>
    <scope>NUCLEOTIDE SEQUENCE [LARGE SCALE GENOMIC DNA]</scope>
    <source>
        <strain evidence="2 3">KCTC 3686</strain>
    </source>
</reference>
<dbReference type="AlphaFoldDB" id="A0A3E0J2X1"/>
<dbReference type="SUPFAM" id="SSF50475">
    <property type="entry name" value="FMN-binding split barrel"/>
    <property type="match status" value="1"/>
</dbReference>
<dbReference type="NCBIfam" id="TIGR04025">
    <property type="entry name" value="PPOX_FMN_DR2398"/>
    <property type="match status" value="1"/>
</dbReference>
<organism evidence="2 3">
    <name type="scientific">Halobacillus trueperi</name>
    <dbReference type="NCBI Taxonomy" id="156205"/>
    <lineage>
        <taxon>Bacteria</taxon>
        <taxon>Bacillati</taxon>
        <taxon>Bacillota</taxon>
        <taxon>Bacilli</taxon>
        <taxon>Bacillales</taxon>
        <taxon>Bacillaceae</taxon>
        <taxon>Halobacillus</taxon>
    </lineage>
</organism>
<dbReference type="PANTHER" id="PTHR42815">
    <property type="entry name" value="FAD-BINDING, PUTATIVE (AFU_ORTHOLOGUE AFUA_6G07600)-RELATED"/>
    <property type="match status" value="1"/>
</dbReference>
<accession>A0A3E0J2X1</accession>
<dbReference type="InterPro" id="IPR011576">
    <property type="entry name" value="Pyridox_Oxase_N"/>
</dbReference>
<dbReference type="Pfam" id="PF01243">
    <property type="entry name" value="PNPOx_N"/>
    <property type="match status" value="1"/>
</dbReference>
<gene>
    <name evidence="2" type="ORF">DYE48_16895</name>
</gene>
<keyword evidence="3" id="KW-1185">Reference proteome</keyword>
<dbReference type="Proteomes" id="UP000256305">
    <property type="component" value="Unassembled WGS sequence"/>
</dbReference>
<protein>
    <submittedName>
        <fullName evidence="2">Pyridoxamine 5'-phosphate oxidase family protein</fullName>
    </submittedName>
</protein>
<dbReference type="PANTHER" id="PTHR42815:SF2">
    <property type="entry name" value="FAD-BINDING, PUTATIVE (AFU_ORTHOLOGUE AFUA_6G07600)-RELATED"/>
    <property type="match status" value="1"/>
</dbReference>
<evidence type="ECO:0000259" key="1">
    <source>
        <dbReference type="Pfam" id="PF01243"/>
    </source>
</evidence>
<evidence type="ECO:0000313" key="3">
    <source>
        <dbReference type="Proteomes" id="UP000256305"/>
    </source>
</evidence>
<feature type="domain" description="Pyridoxamine 5'-phosphate oxidase N-terminal" evidence="1">
    <location>
        <begin position="37"/>
        <end position="155"/>
    </location>
</feature>
<dbReference type="EMBL" id="QUAE01000019">
    <property type="protein sequence ID" value="REJ07169.1"/>
    <property type="molecule type" value="Genomic_DNA"/>
</dbReference>
<evidence type="ECO:0000313" key="2">
    <source>
        <dbReference type="EMBL" id="REJ07169.1"/>
    </source>
</evidence>
<dbReference type="InterPro" id="IPR012349">
    <property type="entry name" value="Split_barrel_FMN-bd"/>
</dbReference>
<dbReference type="InterPro" id="IPR024029">
    <property type="entry name" value="Pyridox_Oxase_FMN-dep"/>
</dbReference>
<proteinExistence type="predicted"/>
<comment type="caution">
    <text evidence="2">The sequence shown here is derived from an EMBL/GenBank/DDBJ whole genome shotgun (WGS) entry which is preliminary data.</text>
</comment>
<dbReference type="Gene3D" id="2.30.110.10">
    <property type="entry name" value="Electron Transport, Fmn-binding Protein, Chain A"/>
    <property type="match status" value="1"/>
</dbReference>